<dbReference type="KEGG" id="pfor:103143545"/>
<dbReference type="EC" id="2.1.2.3" evidence="6"/>
<evidence type="ECO:0000256" key="9">
    <source>
        <dbReference type="ARBA" id="ARBA00022490"/>
    </source>
</evidence>
<dbReference type="Ensembl" id="ENSPFOT00000016612.2">
    <property type="protein sequence ID" value="ENSPFOP00000016590.2"/>
    <property type="gene ID" value="ENSPFOG00000016499.2"/>
</dbReference>
<keyword evidence="10" id="KW-0808">Transferase</keyword>
<keyword evidence="12" id="KW-0378">Hydrolase</keyword>
<evidence type="ECO:0000256" key="6">
    <source>
        <dbReference type="ARBA" id="ARBA00012253"/>
    </source>
</evidence>
<dbReference type="FunFam" id="3.40.50.1380:FF:000003">
    <property type="entry name" value="Bifunctional purine biosynthesis protein"/>
    <property type="match status" value="1"/>
</dbReference>
<dbReference type="STRING" id="48698.ENSPFOP00000016590"/>
<dbReference type="Pfam" id="PF02142">
    <property type="entry name" value="MGS"/>
    <property type="match status" value="1"/>
</dbReference>
<evidence type="ECO:0000256" key="13">
    <source>
        <dbReference type="ARBA" id="ARBA00023268"/>
    </source>
</evidence>
<proteinExistence type="inferred from homology"/>
<evidence type="ECO:0000256" key="7">
    <source>
        <dbReference type="ARBA" id="ARBA00012712"/>
    </source>
</evidence>
<comment type="pathway">
    <text evidence="3">Purine metabolism; IMP biosynthesis via de novo pathway; IMP from 5-formamido-1-(5-phospho-D-ribosyl)imidazole-4-carboxamide: step 1/1.</text>
</comment>
<dbReference type="RefSeq" id="XP_007560179.1">
    <property type="nucleotide sequence ID" value="XM_007560117.2"/>
</dbReference>
<sequence length="591" mass="64201">MASTELALLSVSDKTGLVDFAKHLVNVGLSLVGSGGTAKALRDAGLAVRDVSELTGHPEMLGGRVKTLHPAVHGGILARKSASDSADMEKLRYSLVRVVVCNLYPFVKTISSPNVTVEDAVEQIDIGGVTLLRAAAKNHARVTIVCDPADYSLVAKEMEDSGDKDTTLETRRKLALKAFTHTAQYDEAISDYFRGQYSRGVSQLPLRYGMNPHQAPAQIFTLRSELPLKVANGSPGFINLCDALNAWQLVRELKAALGMAAATSFKHVSPAGAAVGVPLSEEEAKVCMVHDMLKDLTPLATAYARARGSDRMSSFGDFIALSDVCDVPTAKIISREVSDGIIAPGYEEEALKILSRKKNGNYCVLQMDPDYEPDNTEVRVLFGLYLKQKRNDALINKEFFRNVVSKGSLSEDALRDLTVATIAVKYTQSNSVCYAKAGQVIGIGAGQQSRIHCMRLAGDKADNWWLRHHPRVLSMKFRSGVKRAEMANAIDQFVSDTVGEGPDLAVWKSMYDEVPESLTATEKKNWISSLQAVAVSSDAFFPFRDNIDRAKRSGVEFIAAPAGSAADEVVINACNELGITLVHTSLRLFHH</sequence>
<dbReference type="FunFam" id="3.40.140.20:FF:000003">
    <property type="entry name" value="Bifunctional purine biosynthesis protein"/>
    <property type="match status" value="1"/>
</dbReference>
<dbReference type="SMART" id="SM00798">
    <property type="entry name" value="AICARFT_IMPCHas"/>
    <property type="match status" value="1"/>
</dbReference>
<dbReference type="Proteomes" id="UP000028760">
    <property type="component" value="Unassembled WGS sequence"/>
</dbReference>
<comment type="catalytic activity">
    <reaction evidence="17">
        <text>IMP + H2O = 5-formamido-1-(5-phospho-D-ribosyl)imidazole-4-carboxamide</text>
        <dbReference type="Rhea" id="RHEA:18445"/>
        <dbReference type="ChEBI" id="CHEBI:15377"/>
        <dbReference type="ChEBI" id="CHEBI:58053"/>
        <dbReference type="ChEBI" id="CHEBI:58467"/>
        <dbReference type="EC" id="3.5.4.10"/>
    </reaction>
    <physiologicalReaction direction="right-to-left" evidence="17">
        <dbReference type="Rhea" id="RHEA:18447"/>
    </physiologicalReaction>
</comment>
<evidence type="ECO:0000256" key="10">
    <source>
        <dbReference type="ARBA" id="ARBA00022679"/>
    </source>
</evidence>
<dbReference type="eggNOG" id="KOG2555">
    <property type="taxonomic scope" value="Eukaryota"/>
</dbReference>
<dbReference type="UniPathway" id="UPA00074">
    <property type="reaction ID" value="UER00133"/>
</dbReference>
<comment type="catalytic activity">
    <reaction evidence="1">
        <text>10-formyldihydrofolate + 5-amino-1-(5-phospho-beta-D-ribosyl)imidazole-4-carboxamide = 5-formamido-1-(5-phospho-D-ribosyl)imidazole-4-carboxamide + 7,8-dihydrofolate</text>
        <dbReference type="Rhea" id="RHEA:59144"/>
        <dbReference type="ChEBI" id="CHEBI:57451"/>
        <dbReference type="ChEBI" id="CHEBI:57452"/>
        <dbReference type="ChEBI" id="CHEBI:58467"/>
        <dbReference type="ChEBI" id="CHEBI:58475"/>
    </reaction>
    <physiologicalReaction direction="left-to-right" evidence="1">
        <dbReference type="Rhea" id="RHEA:59145"/>
    </physiologicalReaction>
</comment>
<keyword evidence="21" id="KW-1185">Reference proteome</keyword>
<dbReference type="GeneTree" id="ENSGT00390000004553"/>
<evidence type="ECO:0000256" key="8">
    <source>
        <dbReference type="ARBA" id="ARBA00017905"/>
    </source>
</evidence>
<dbReference type="NCBIfam" id="NF005492">
    <property type="entry name" value="PRK07106.1"/>
    <property type="match status" value="1"/>
</dbReference>
<comment type="pathway">
    <text evidence="4">Purine metabolism; IMP biosynthesis via de novo pathway; 5-formamido-1-(5-phospho-D-ribosyl)imidazole-4-carboxamide from 5-amino-1-(5-phospho-D-ribosyl)imidazole-4-carboxamide (10-formyl THF route): step 1/1.</text>
</comment>
<dbReference type="InterPro" id="IPR016193">
    <property type="entry name" value="Cytidine_deaminase-like"/>
</dbReference>
<dbReference type="AlphaFoldDB" id="A0A087YEY7"/>
<comment type="similarity">
    <text evidence="5">Belongs to the PurH family.</text>
</comment>
<keyword evidence="13" id="KW-0511">Multifunctional enzyme</keyword>
<comment type="function">
    <text evidence="18">Bifunctional enzyme that catalyzes the last two steps of purine biosynthesis. Acts as a transformylase that incorporates a formyl group to the AMP analog AICAR (5-amino-1-(5-phospho-beta-D-ribosyl)imidazole-4-carboxamide) to produce the intermediate formyl-AICAR (FAICAR). Can use both 10-formyldihydrofolate and 10-formyltetrahydrofolate as the formyl donor in this reaction. Also catalyzes the cyclization of FAICAR to inosine monophosphate (IMP). Promotes insulin receptor/INSR autophosphorylation and is involved in INSR internalization.</text>
</comment>
<evidence type="ECO:0000256" key="15">
    <source>
        <dbReference type="ARBA" id="ARBA00046691"/>
    </source>
</evidence>
<dbReference type="InterPro" id="IPR036914">
    <property type="entry name" value="MGS-like_dom_sf"/>
</dbReference>
<accession>A0A087YEY7</accession>
<dbReference type="EMBL" id="AYCK01008174">
    <property type="status" value="NOT_ANNOTATED_CDS"/>
    <property type="molecule type" value="Genomic_DNA"/>
</dbReference>
<reference evidence="20" key="3">
    <citation type="submission" date="2025-09" db="UniProtKB">
        <authorList>
            <consortium name="Ensembl"/>
        </authorList>
    </citation>
    <scope>IDENTIFICATION</scope>
</reference>
<dbReference type="EMBL" id="AYCK01008173">
    <property type="status" value="NOT_ANNOTATED_CDS"/>
    <property type="molecule type" value="Genomic_DNA"/>
</dbReference>
<evidence type="ECO:0000256" key="2">
    <source>
        <dbReference type="ARBA" id="ARBA00004514"/>
    </source>
</evidence>
<keyword evidence="11" id="KW-0658">Purine biosynthesis</keyword>
<evidence type="ECO:0000259" key="19">
    <source>
        <dbReference type="PROSITE" id="PS51855"/>
    </source>
</evidence>
<comment type="catalytic activity">
    <reaction evidence="16">
        <text>(6R)-10-formyltetrahydrofolate + 5-amino-1-(5-phospho-beta-D-ribosyl)imidazole-4-carboxamide = 5-formamido-1-(5-phospho-D-ribosyl)imidazole-4-carboxamide + (6S)-5,6,7,8-tetrahydrofolate</text>
        <dbReference type="Rhea" id="RHEA:22192"/>
        <dbReference type="ChEBI" id="CHEBI:57453"/>
        <dbReference type="ChEBI" id="CHEBI:58467"/>
        <dbReference type="ChEBI" id="CHEBI:58475"/>
        <dbReference type="ChEBI" id="CHEBI:195366"/>
        <dbReference type="EC" id="2.1.2.3"/>
    </reaction>
    <physiologicalReaction direction="left-to-right" evidence="16">
        <dbReference type="Rhea" id="RHEA:22193"/>
    </physiologicalReaction>
</comment>
<dbReference type="SUPFAM" id="SSF53927">
    <property type="entry name" value="Cytidine deaminase-like"/>
    <property type="match status" value="1"/>
</dbReference>
<evidence type="ECO:0000256" key="14">
    <source>
        <dbReference type="ARBA" id="ARBA00032307"/>
    </source>
</evidence>
<evidence type="ECO:0000256" key="16">
    <source>
        <dbReference type="ARBA" id="ARBA00047515"/>
    </source>
</evidence>
<dbReference type="PIRSF" id="PIRSF000414">
    <property type="entry name" value="AICARFT_IMPCHas"/>
    <property type="match status" value="1"/>
</dbReference>
<dbReference type="Gene3D" id="1.10.287.440">
    <property type="match status" value="1"/>
</dbReference>
<name>A0A087YEY7_POEFO</name>
<dbReference type="PROSITE" id="PS51855">
    <property type="entry name" value="MGS"/>
    <property type="match status" value="1"/>
</dbReference>
<feature type="domain" description="MGS-like" evidence="19">
    <location>
        <begin position="1"/>
        <end position="146"/>
    </location>
</feature>
<protein>
    <recommendedName>
        <fullName evidence="8">Bifunctional purine biosynthesis protein ATIC</fullName>
        <ecNumber evidence="6">2.1.2.3</ecNumber>
        <ecNumber evidence="7">3.5.4.10</ecNumber>
    </recommendedName>
    <alternativeName>
        <fullName evidence="14">AICAR transformylase/inosine monophosphate cyclohydrolase</fullName>
    </alternativeName>
</protein>
<dbReference type="GeneID" id="103143545"/>
<dbReference type="GO" id="GO:0003937">
    <property type="term" value="F:IMP cyclohydrolase activity"/>
    <property type="evidence" value="ECO:0007669"/>
    <property type="project" value="UniProtKB-EC"/>
</dbReference>
<dbReference type="OMA" id="IKHNNPC"/>
<dbReference type="GO" id="GO:0006189">
    <property type="term" value="P:'de novo' IMP biosynthetic process"/>
    <property type="evidence" value="ECO:0007669"/>
    <property type="project" value="UniProtKB-UniPathway"/>
</dbReference>
<comment type="subunit">
    <text evidence="15">Homodimer. Associates with internalized INSR complexes on Golgi/endosomal membranes. Interacts with INSR; ATIC together with PRKAA2/AMPK2 and HACD3/PTPLAD1 is proposed to be part of a signaling network regulating INSR autophosphorylation and endocytosis.</text>
</comment>
<evidence type="ECO:0000256" key="3">
    <source>
        <dbReference type="ARBA" id="ARBA00004844"/>
    </source>
</evidence>
<dbReference type="EC" id="3.5.4.10" evidence="7"/>
<dbReference type="InterPro" id="IPR024050">
    <property type="entry name" value="AICAR_Tfase_insert_dom_sf"/>
</dbReference>
<evidence type="ECO:0000256" key="5">
    <source>
        <dbReference type="ARBA" id="ARBA00007667"/>
    </source>
</evidence>
<evidence type="ECO:0000256" key="17">
    <source>
        <dbReference type="ARBA" id="ARBA00048341"/>
    </source>
</evidence>
<dbReference type="Gene3D" id="3.40.140.20">
    <property type="match status" value="2"/>
</dbReference>
<dbReference type="SMART" id="SM00851">
    <property type="entry name" value="MGS"/>
    <property type="match status" value="1"/>
</dbReference>
<evidence type="ECO:0000256" key="11">
    <source>
        <dbReference type="ARBA" id="ARBA00022755"/>
    </source>
</evidence>
<dbReference type="OrthoDB" id="6017153at2759"/>
<reference evidence="21" key="1">
    <citation type="submission" date="2013-10" db="EMBL/GenBank/DDBJ databases">
        <authorList>
            <person name="Schartl M."/>
            <person name="Warren W."/>
        </authorList>
    </citation>
    <scope>NUCLEOTIDE SEQUENCE [LARGE SCALE GENOMIC DNA]</scope>
    <source>
        <strain evidence="21">female</strain>
    </source>
</reference>
<dbReference type="PANTHER" id="PTHR11692:SF0">
    <property type="entry name" value="BIFUNCTIONAL PURINE BIOSYNTHESIS PROTEIN ATIC"/>
    <property type="match status" value="1"/>
</dbReference>
<dbReference type="SUPFAM" id="SSF52335">
    <property type="entry name" value="Methylglyoxal synthase-like"/>
    <property type="match status" value="1"/>
</dbReference>
<reference evidence="20" key="2">
    <citation type="submission" date="2025-08" db="UniProtKB">
        <authorList>
            <consortium name="Ensembl"/>
        </authorList>
    </citation>
    <scope>IDENTIFICATION</scope>
</reference>
<comment type="subcellular location">
    <subcellularLocation>
        <location evidence="2">Cytoplasm</location>
        <location evidence="2">Cytosol</location>
    </subcellularLocation>
</comment>
<dbReference type="InterPro" id="IPR002695">
    <property type="entry name" value="PurH-like"/>
</dbReference>
<dbReference type="FunFam" id="1.10.287.440:FF:000001">
    <property type="entry name" value="Bifunctional purine biosynthesis protein PURH"/>
    <property type="match status" value="1"/>
</dbReference>
<dbReference type="GO" id="GO:0004643">
    <property type="term" value="F:phosphoribosylaminoimidazolecarboxamide formyltransferase activity"/>
    <property type="evidence" value="ECO:0007669"/>
    <property type="project" value="UniProtKB-EC"/>
</dbReference>
<dbReference type="InterPro" id="IPR024051">
    <property type="entry name" value="AICAR_Tfase_dup_dom_sf"/>
</dbReference>
<organism evidence="20 21">
    <name type="scientific">Poecilia formosa</name>
    <name type="common">Amazon molly</name>
    <name type="synonym">Limia formosa</name>
    <dbReference type="NCBI Taxonomy" id="48698"/>
    <lineage>
        <taxon>Eukaryota</taxon>
        <taxon>Metazoa</taxon>
        <taxon>Chordata</taxon>
        <taxon>Craniata</taxon>
        <taxon>Vertebrata</taxon>
        <taxon>Euteleostomi</taxon>
        <taxon>Actinopterygii</taxon>
        <taxon>Neopterygii</taxon>
        <taxon>Teleostei</taxon>
        <taxon>Neoteleostei</taxon>
        <taxon>Acanthomorphata</taxon>
        <taxon>Ovalentaria</taxon>
        <taxon>Atherinomorphae</taxon>
        <taxon>Cyprinodontiformes</taxon>
        <taxon>Poeciliidae</taxon>
        <taxon>Poeciliinae</taxon>
        <taxon>Poecilia</taxon>
    </lineage>
</organism>
<evidence type="ECO:0000313" key="20">
    <source>
        <dbReference type="Ensembl" id="ENSPFOP00000016590.2"/>
    </source>
</evidence>
<dbReference type="Gene3D" id="3.40.50.1380">
    <property type="entry name" value="Methylglyoxal synthase-like domain"/>
    <property type="match status" value="1"/>
</dbReference>
<evidence type="ECO:0000256" key="1">
    <source>
        <dbReference type="ARBA" id="ARBA00000945"/>
    </source>
</evidence>
<evidence type="ECO:0000256" key="12">
    <source>
        <dbReference type="ARBA" id="ARBA00022801"/>
    </source>
</evidence>
<dbReference type="PANTHER" id="PTHR11692">
    <property type="entry name" value="BIFUNCTIONAL PURINE BIOSYNTHESIS PROTEIN PURH"/>
    <property type="match status" value="1"/>
</dbReference>
<dbReference type="HAMAP" id="MF_00139">
    <property type="entry name" value="PurH"/>
    <property type="match status" value="1"/>
</dbReference>
<dbReference type="CTD" id="471"/>
<dbReference type="Pfam" id="PF01808">
    <property type="entry name" value="AICARFT_IMPCHas"/>
    <property type="match status" value="1"/>
</dbReference>
<keyword evidence="9" id="KW-0963">Cytoplasm</keyword>
<dbReference type="CDD" id="cd01421">
    <property type="entry name" value="IMPCH"/>
    <property type="match status" value="1"/>
</dbReference>
<dbReference type="GO" id="GO:0005829">
    <property type="term" value="C:cytosol"/>
    <property type="evidence" value="ECO:0007669"/>
    <property type="project" value="UniProtKB-SubCell"/>
</dbReference>
<evidence type="ECO:0000256" key="18">
    <source>
        <dbReference type="ARBA" id="ARBA00053070"/>
    </source>
</evidence>
<dbReference type="InterPro" id="IPR011607">
    <property type="entry name" value="MGS-like_dom"/>
</dbReference>
<dbReference type="NCBIfam" id="TIGR00355">
    <property type="entry name" value="purH"/>
    <property type="match status" value="1"/>
</dbReference>
<evidence type="ECO:0000313" key="21">
    <source>
        <dbReference type="Proteomes" id="UP000028760"/>
    </source>
</evidence>
<evidence type="ECO:0000256" key="4">
    <source>
        <dbReference type="ARBA" id="ARBA00004954"/>
    </source>
</evidence>